<dbReference type="InterPro" id="IPR021446">
    <property type="entry name" value="DUF3096"/>
</dbReference>
<reference evidence="2 3" key="2">
    <citation type="submission" date="2020-02" db="EMBL/GenBank/DDBJ databases">
        <title>Genome sequences of Thiorhodococcus mannitoliphagus and Thiorhodococcus minor, purple sulfur photosynthetic bacteria in the gammaproteobacterial family, Chromatiaceae.</title>
        <authorList>
            <person name="Aviles F.A."/>
            <person name="Meyer T.E."/>
            <person name="Kyndt J.A."/>
        </authorList>
    </citation>
    <scope>NUCLEOTIDE SEQUENCE [LARGE SCALE GENOMIC DNA]</scope>
    <source>
        <strain evidence="2 3">DSM 18266</strain>
    </source>
</reference>
<sequence>MDIPQMLQHWPMEAVVAIVAGLVILLVPRILNYAIAAYLLLIGALGLLQFFYGQAIRPMPIISLVAGVVVLIKPAILNYVVGIYLILLGLREAGILRF</sequence>
<evidence type="ECO:0000313" key="2">
    <source>
        <dbReference type="EMBL" id="NEX21201.1"/>
    </source>
</evidence>
<protein>
    <submittedName>
        <fullName evidence="2">DUF3096 domain-containing protein</fullName>
    </submittedName>
</protein>
<comment type="caution">
    <text evidence="2">The sequence shown here is derived from an EMBL/GenBank/DDBJ whole genome shotgun (WGS) entry which is preliminary data.</text>
</comment>
<proteinExistence type="predicted"/>
<feature type="transmembrane region" description="Helical" evidence="1">
    <location>
        <begin position="6"/>
        <end position="26"/>
    </location>
</feature>
<keyword evidence="1" id="KW-1133">Transmembrane helix</keyword>
<reference evidence="3" key="1">
    <citation type="journal article" date="2020" name="Microbiol. Resour. Announc.">
        <title>Draft Genome Sequences of Thiorhodococcus mannitoliphagus and Thiorhodococcus minor, Purple Sulfur Photosynthetic Bacteria in the Gammaproteobacterial Family Chromatiaceae.</title>
        <authorList>
            <person name="Aviles F.A."/>
            <person name="Meyer T.E."/>
            <person name="Kyndt J.A."/>
        </authorList>
    </citation>
    <scope>NUCLEOTIDE SEQUENCE [LARGE SCALE GENOMIC DNA]</scope>
    <source>
        <strain evidence="3">DSM 18266</strain>
    </source>
</reference>
<organism evidence="2 3">
    <name type="scientific">Thiorhodococcus mannitoliphagus</name>
    <dbReference type="NCBI Taxonomy" id="329406"/>
    <lineage>
        <taxon>Bacteria</taxon>
        <taxon>Pseudomonadati</taxon>
        <taxon>Pseudomonadota</taxon>
        <taxon>Gammaproteobacteria</taxon>
        <taxon>Chromatiales</taxon>
        <taxon>Chromatiaceae</taxon>
        <taxon>Thiorhodococcus</taxon>
    </lineage>
</organism>
<keyword evidence="1" id="KW-0472">Membrane</keyword>
<name>A0A6P1DW14_9GAMM</name>
<dbReference type="Pfam" id="PF11295">
    <property type="entry name" value="DUF3096"/>
    <property type="match status" value="2"/>
</dbReference>
<dbReference type="Proteomes" id="UP000471640">
    <property type="component" value="Unassembled WGS sequence"/>
</dbReference>
<dbReference type="EMBL" id="JAAIJR010000047">
    <property type="protein sequence ID" value="NEX21201.1"/>
    <property type="molecule type" value="Genomic_DNA"/>
</dbReference>
<feature type="transmembrane region" description="Helical" evidence="1">
    <location>
        <begin position="33"/>
        <end position="52"/>
    </location>
</feature>
<keyword evidence="1" id="KW-0812">Transmembrane</keyword>
<feature type="transmembrane region" description="Helical" evidence="1">
    <location>
        <begin position="64"/>
        <end position="90"/>
    </location>
</feature>
<accession>A0A6P1DW14</accession>
<gene>
    <name evidence="2" type="ORF">G3480_12900</name>
</gene>
<keyword evidence="3" id="KW-1185">Reference proteome</keyword>
<dbReference type="AlphaFoldDB" id="A0A6P1DW14"/>
<evidence type="ECO:0000256" key="1">
    <source>
        <dbReference type="SAM" id="Phobius"/>
    </source>
</evidence>
<evidence type="ECO:0000313" key="3">
    <source>
        <dbReference type="Proteomes" id="UP000471640"/>
    </source>
</evidence>